<dbReference type="AlphaFoldDB" id="A0A9P1DMI5"/>
<dbReference type="Proteomes" id="UP001152797">
    <property type="component" value="Unassembled WGS sequence"/>
</dbReference>
<evidence type="ECO:0000313" key="5">
    <source>
        <dbReference type="Proteomes" id="UP001152797"/>
    </source>
</evidence>
<comment type="caution">
    <text evidence="2">The sequence shown here is derived from an EMBL/GenBank/DDBJ whole genome shotgun (WGS) entry which is preliminary data.</text>
</comment>
<keyword evidence="4" id="KW-0969">Cilium</keyword>
<dbReference type="EMBL" id="CAMXCT020005335">
    <property type="protein sequence ID" value="CAL1165467.1"/>
    <property type="molecule type" value="Genomic_DNA"/>
</dbReference>
<keyword evidence="4" id="KW-0966">Cell projection</keyword>
<protein>
    <submittedName>
        <fullName evidence="4">Flagellar attachment zone protein 1</fullName>
    </submittedName>
</protein>
<keyword evidence="5" id="KW-1185">Reference proteome</keyword>
<evidence type="ECO:0000313" key="2">
    <source>
        <dbReference type="EMBL" id="CAI4012092.1"/>
    </source>
</evidence>
<dbReference type="EMBL" id="CAMXCT030005335">
    <property type="protein sequence ID" value="CAL4799404.1"/>
    <property type="molecule type" value="Genomic_DNA"/>
</dbReference>
<name>A0A9P1DMI5_9DINO</name>
<feature type="region of interest" description="Disordered" evidence="1">
    <location>
        <begin position="42"/>
        <end position="61"/>
    </location>
</feature>
<evidence type="ECO:0000313" key="3">
    <source>
        <dbReference type="EMBL" id="CAL1165467.1"/>
    </source>
</evidence>
<evidence type="ECO:0000313" key="4">
    <source>
        <dbReference type="EMBL" id="CAL4799404.1"/>
    </source>
</evidence>
<sequence>ALRSKQRQCGMGHAACALGCADRGCSGCGTARTNVVEVEVSTETLSSRPRRSPPEGSYLESWHGTVSSTQVPLEVRPVKKPPEAPGKVKSSHLTPLPTLHLDMPAAVATAFLESTRAEADAKYRRKLACRAARAEAAGQAMEVAENPIEVADDRPATEQQVLRMDGQFVSSGAIRQRLQEMEDASTNRAR</sequence>
<proteinExistence type="predicted"/>
<gene>
    <name evidence="2" type="ORF">C1SCF055_LOCUS37192</name>
</gene>
<keyword evidence="4" id="KW-0282">Flagellum</keyword>
<accession>A0A9P1DMI5</accession>
<reference evidence="3" key="2">
    <citation type="submission" date="2024-04" db="EMBL/GenBank/DDBJ databases">
        <authorList>
            <person name="Chen Y."/>
            <person name="Shah S."/>
            <person name="Dougan E. K."/>
            <person name="Thang M."/>
            <person name="Chan C."/>
        </authorList>
    </citation>
    <scope>NUCLEOTIDE SEQUENCE [LARGE SCALE GENOMIC DNA]</scope>
</reference>
<evidence type="ECO:0000256" key="1">
    <source>
        <dbReference type="SAM" id="MobiDB-lite"/>
    </source>
</evidence>
<dbReference type="OrthoDB" id="445106at2759"/>
<organism evidence="2">
    <name type="scientific">Cladocopium goreaui</name>
    <dbReference type="NCBI Taxonomy" id="2562237"/>
    <lineage>
        <taxon>Eukaryota</taxon>
        <taxon>Sar</taxon>
        <taxon>Alveolata</taxon>
        <taxon>Dinophyceae</taxon>
        <taxon>Suessiales</taxon>
        <taxon>Symbiodiniaceae</taxon>
        <taxon>Cladocopium</taxon>
    </lineage>
</organism>
<reference evidence="2" key="1">
    <citation type="submission" date="2022-10" db="EMBL/GenBank/DDBJ databases">
        <authorList>
            <person name="Chen Y."/>
            <person name="Dougan E. K."/>
            <person name="Chan C."/>
            <person name="Rhodes N."/>
            <person name="Thang M."/>
        </authorList>
    </citation>
    <scope>NUCLEOTIDE SEQUENCE</scope>
</reference>
<dbReference type="EMBL" id="CAMXCT010005335">
    <property type="protein sequence ID" value="CAI4012092.1"/>
    <property type="molecule type" value="Genomic_DNA"/>
</dbReference>
<feature type="non-terminal residue" evidence="2">
    <location>
        <position position="190"/>
    </location>
</feature>